<gene>
    <name evidence="1" type="ORF">ABG79_02181</name>
</gene>
<proteinExistence type="predicted"/>
<name>A0A0R3JRG1_CALMK</name>
<evidence type="ECO:0000313" key="1">
    <source>
        <dbReference type="EMBL" id="KRQ86049.1"/>
    </source>
</evidence>
<dbReference type="Proteomes" id="UP000052015">
    <property type="component" value="Unassembled WGS sequence"/>
</dbReference>
<evidence type="ECO:0008006" key="3">
    <source>
        <dbReference type="Google" id="ProtNLM"/>
    </source>
</evidence>
<reference evidence="1 2" key="1">
    <citation type="submission" date="2015-09" db="EMBL/GenBank/DDBJ databases">
        <title>Draft genome sequence of a Caloramator mitchellensis, a moderate thermophile from the Great Artesian Basin of Australia.</title>
        <authorList>
            <person name="Patel B.K."/>
        </authorList>
    </citation>
    <scope>NUCLEOTIDE SEQUENCE [LARGE SCALE GENOMIC DNA]</scope>
    <source>
        <strain evidence="1 2">VF08</strain>
    </source>
</reference>
<keyword evidence="2" id="KW-1185">Reference proteome</keyword>
<dbReference type="EMBL" id="LKHP01000017">
    <property type="protein sequence ID" value="KRQ86049.1"/>
    <property type="molecule type" value="Genomic_DNA"/>
</dbReference>
<dbReference type="OrthoDB" id="6440753at2"/>
<dbReference type="SUPFAM" id="SSF56563">
    <property type="entry name" value="Major capsid protein gp5"/>
    <property type="match status" value="1"/>
</dbReference>
<dbReference type="AlphaFoldDB" id="A0A0R3JRG1"/>
<dbReference type="PATRIC" id="fig|908809.3.peg.2167"/>
<dbReference type="InterPro" id="IPR045404">
    <property type="entry name" value="Gp13-like"/>
</dbReference>
<evidence type="ECO:0000313" key="2">
    <source>
        <dbReference type="Proteomes" id="UP000052015"/>
    </source>
</evidence>
<organism evidence="1 2">
    <name type="scientific">Caloramator mitchellensis</name>
    <dbReference type="NCBI Taxonomy" id="908809"/>
    <lineage>
        <taxon>Bacteria</taxon>
        <taxon>Bacillati</taxon>
        <taxon>Bacillota</taxon>
        <taxon>Clostridia</taxon>
        <taxon>Eubacteriales</taxon>
        <taxon>Clostridiaceae</taxon>
        <taxon>Caloramator</taxon>
    </lineage>
</organism>
<comment type="caution">
    <text evidence="1">The sequence shown here is derived from an EMBL/GenBank/DDBJ whole genome shotgun (WGS) entry which is preliminary data.</text>
</comment>
<sequence>MVTKIQDVIIPEVFNPYVIQRTAELSALYQSGILSHIPEFDRLASAGAKTINMPYWNDLTGDDEVLSDSGALTPDKITAGQDVAVILRRGKAWAVNDLAANLAGDDPMRAIADLVAGYWARQMQKTVISLLDGVFASASMAGNLHDVSAGTGDAAKFTATTFIDAVQKLGDAKEKLTAIIMHSAVEAALAKQNLVQTVQPADGSPSVKTYMGKRVIVDDGCPYNSGTGVFTTYIFGEGAIAYGSGNPVGFTATETDRDSLAGEDYLINRKTFILHPRGVAFTSASVAGSSPSNAELATAANWNRVYENKNIRIVAFKHKI</sequence>
<accession>A0A0R3JRG1</accession>
<dbReference type="STRING" id="908809.ABG79_02181"/>
<dbReference type="Pfam" id="PF20036">
    <property type="entry name" value="Gp13-like"/>
    <property type="match status" value="1"/>
</dbReference>
<dbReference type="RefSeq" id="WP_057979470.1">
    <property type="nucleotide sequence ID" value="NZ_LKHP01000017.1"/>
</dbReference>
<protein>
    <recommendedName>
        <fullName evidence="3">Coat protein</fullName>
    </recommendedName>
</protein>